<evidence type="ECO:0000313" key="7">
    <source>
        <dbReference type="EMBL" id="HFC98564.1"/>
    </source>
</evidence>
<dbReference type="InterPro" id="IPR027417">
    <property type="entry name" value="P-loop_NTPase"/>
</dbReference>
<keyword evidence="1 5" id="KW-0808">Transferase</keyword>
<dbReference type="AlphaFoldDB" id="A0A7C3GW14"/>
<accession>A0A7C3GW14</accession>
<dbReference type="InterPro" id="IPR000850">
    <property type="entry name" value="Adenylat/UMP-CMP_kin"/>
</dbReference>
<name>A0A7C3GW14_9BACT</name>
<evidence type="ECO:0000256" key="5">
    <source>
        <dbReference type="RuleBase" id="RU003330"/>
    </source>
</evidence>
<keyword evidence="4 5" id="KW-0418">Kinase</keyword>
<sequence length="211" mass="24471">MKALHLLGPTGAGKTPLGEILERRGLYGFRVWHFDFGAELRRIAQGRVPPEITPGEVDFIRRVLSEGLLLENEHFYLAEKILKAFLGRKGARAEDLLLLNGLPRHEGQARDLLTRVDLRLAVELAVDENTLRERLARDPAGDRRRREDDTEELILRKLDWYRKRTLPLKDFYRARGISVLTLRVSAEDRGEDLYRKLLQILSEESFKTTFR</sequence>
<dbReference type="EMBL" id="DRMH01000121">
    <property type="protein sequence ID" value="HFC98564.1"/>
    <property type="molecule type" value="Genomic_DNA"/>
</dbReference>
<keyword evidence="6" id="KW-0067">ATP-binding</keyword>
<organism evidence="7">
    <name type="scientific">Thermosulfurimonas dismutans</name>
    <dbReference type="NCBI Taxonomy" id="999894"/>
    <lineage>
        <taxon>Bacteria</taxon>
        <taxon>Pseudomonadati</taxon>
        <taxon>Thermodesulfobacteriota</taxon>
        <taxon>Thermodesulfobacteria</taxon>
        <taxon>Thermodesulfobacteriales</taxon>
        <taxon>Thermodesulfobacteriaceae</taxon>
        <taxon>Thermosulfurimonas</taxon>
    </lineage>
</organism>
<dbReference type="Gene3D" id="3.40.50.300">
    <property type="entry name" value="P-loop containing nucleotide triphosphate hydrolases"/>
    <property type="match status" value="1"/>
</dbReference>
<dbReference type="SUPFAM" id="SSF52540">
    <property type="entry name" value="P-loop containing nucleoside triphosphate hydrolases"/>
    <property type="match status" value="1"/>
</dbReference>
<keyword evidence="2" id="KW-0545">Nucleotide biosynthesis</keyword>
<comment type="similarity">
    <text evidence="5">Belongs to the adenylate kinase family.</text>
</comment>
<dbReference type="GO" id="GO:0005524">
    <property type="term" value="F:ATP binding"/>
    <property type="evidence" value="ECO:0007669"/>
    <property type="project" value="UniProtKB-KW"/>
</dbReference>
<comment type="subcellular location">
    <subcellularLocation>
        <location evidence="6">Cytoplasm</location>
    </subcellularLocation>
</comment>
<dbReference type="GO" id="GO:0004017">
    <property type="term" value="F:AMP kinase activity"/>
    <property type="evidence" value="ECO:0007669"/>
    <property type="project" value="UniProtKB-EC"/>
</dbReference>
<reference evidence="7" key="1">
    <citation type="journal article" date="2020" name="mSystems">
        <title>Genome- and Community-Level Interaction Insights into Carbon Utilization and Element Cycling Functions of Hydrothermarchaeota in Hydrothermal Sediment.</title>
        <authorList>
            <person name="Zhou Z."/>
            <person name="Liu Y."/>
            <person name="Xu W."/>
            <person name="Pan J."/>
            <person name="Luo Z.H."/>
            <person name="Li M."/>
        </authorList>
    </citation>
    <scope>NUCLEOTIDE SEQUENCE [LARGE SCALE GENOMIC DNA]</scope>
    <source>
        <strain evidence="7">HyVt-483</strain>
    </source>
</reference>
<evidence type="ECO:0000256" key="3">
    <source>
        <dbReference type="ARBA" id="ARBA00022741"/>
    </source>
</evidence>
<comment type="catalytic activity">
    <reaction evidence="6">
        <text>AMP + ATP = 2 ADP</text>
        <dbReference type="Rhea" id="RHEA:12973"/>
        <dbReference type="ChEBI" id="CHEBI:30616"/>
        <dbReference type="ChEBI" id="CHEBI:456215"/>
        <dbReference type="ChEBI" id="CHEBI:456216"/>
        <dbReference type="EC" id="2.7.4.3"/>
    </reaction>
</comment>
<dbReference type="EC" id="2.7.4.3" evidence="6"/>
<evidence type="ECO:0000256" key="6">
    <source>
        <dbReference type="RuleBase" id="RU003331"/>
    </source>
</evidence>
<dbReference type="Proteomes" id="UP000886043">
    <property type="component" value="Unassembled WGS sequence"/>
</dbReference>
<dbReference type="Pfam" id="PF00406">
    <property type="entry name" value="ADK"/>
    <property type="match status" value="1"/>
</dbReference>
<dbReference type="PRINTS" id="PR00094">
    <property type="entry name" value="ADENYLTKNASE"/>
</dbReference>
<gene>
    <name evidence="7" type="ORF">ENJ40_08965</name>
</gene>
<comment type="subunit">
    <text evidence="6">Monomer.</text>
</comment>
<dbReference type="GO" id="GO:0005737">
    <property type="term" value="C:cytoplasm"/>
    <property type="evidence" value="ECO:0007669"/>
    <property type="project" value="UniProtKB-SubCell"/>
</dbReference>
<evidence type="ECO:0000256" key="4">
    <source>
        <dbReference type="ARBA" id="ARBA00022777"/>
    </source>
</evidence>
<dbReference type="PANTHER" id="PTHR23359">
    <property type="entry name" value="NUCLEOTIDE KINASE"/>
    <property type="match status" value="1"/>
</dbReference>
<keyword evidence="3 6" id="KW-0547">Nucleotide-binding</keyword>
<proteinExistence type="inferred from homology"/>
<protein>
    <recommendedName>
        <fullName evidence="6">Adenylate kinase</fullName>
        <ecNumber evidence="6">2.7.4.3</ecNumber>
    </recommendedName>
</protein>
<comment type="caution">
    <text evidence="7">The sequence shown here is derived from an EMBL/GenBank/DDBJ whole genome shotgun (WGS) entry which is preliminary data.</text>
</comment>
<evidence type="ECO:0000256" key="1">
    <source>
        <dbReference type="ARBA" id="ARBA00022679"/>
    </source>
</evidence>
<evidence type="ECO:0000256" key="2">
    <source>
        <dbReference type="ARBA" id="ARBA00022727"/>
    </source>
</evidence>